<dbReference type="EMBL" id="CAUYUJ010016682">
    <property type="protein sequence ID" value="CAK0867800.1"/>
    <property type="molecule type" value="Genomic_DNA"/>
</dbReference>
<gene>
    <name evidence="12" type="ORF">PCOR1329_LOCUS54658</name>
</gene>
<keyword evidence="6" id="KW-0931">ER-Golgi transport</keyword>
<evidence type="ECO:0000256" key="6">
    <source>
        <dbReference type="ARBA" id="ARBA00022892"/>
    </source>
</evidence>
<evidence type="ECO:0000256" key="11">
    <source>
        <dbReference type="SAM" id="Phobius"/>
    </source>
</evidence>
<feature type="transmembrane region" description="Helical" evidence="11">
    <location>
        <begin position="178"/>
        <end position="199"/>
    </location>
</feature>
<feature type="transmembrane region" description="Helical" evidence="11">
    <location>
        <begin position="142"/>
        <end position="166"/>
    </location>
</feature>
<keyword evidence="9 11" id="KW-0472">Membrane</keyword>
<dbReference type="Proteomes" id="UP001189429">
    <property type="component" value="Unassembled WGS sequence"/>
</dbReference>
<dbReference type="Pfam" id="PF00810">
    <property type="entry name" value="ER_lumen_recept"/>
    <property type="match status" value="1"/>
</dbReference>
<evidence type="ECO:0000313" key="12">
    <source>
        <dbReference type="EMBL" id="CAK0867800.1"/>
    </source>
</evidence>
<evidence type="ECO:0000313" key="13">
    <source>
        <dbReference type="Proteomes" id="UP001189429"/>
    </source>
</evidence>
<accession>A0ABN9V4N7</accession>
<comment type="subcellular location">
    <subcellularLocation>
        <location evidence="1">Endoplasmic reticulum membrane</location>
        <topology evidence="1">Multi-pass membrane protein</topology>
    </subcellularLocation>
</comment>
<keyword evidence="10" id="KW-0675">Receptor</keyword>
<evidence type="ECO:0000256" key="9">
    <source>
        <dbReference type="ARBA" id="ARBA00023136"/>
    </source>
</evidence>
<keyword evidence="8 11" id="KW-1133">Transmembrane helix</keyword>
<dbReference type="InterPro" id="IPR027417">
    <property type="entry name" value="P-loop_NTPase"/>
</dbReference>
<feature type="transmembrane region" description="Helical" evidence="11">
    <location>
        <begin position="107"/>
        <end position="135"/>
    </location>
</feature>
<feature type="transmembrane region" description="Helical" evidence="11">
    <location>
        <begin position="211"/>
        <end position="229"/>
    </location>
</feature>
<keyword evidence="5" id="KW-0256">Endoplasmic reticulum</keyword>
<evidence type="ECO:0000256" key="7">
    <source>
        <dbReference type="ARBA" id="ARBA00022927"/>
    </source>
</evidence>
<evidence type="ECO:0000256" key="10">
    <source>
        <dbReference type="ARBA" id="ARBA00023170"/>
    </source>
</evidence>
<evidence type="ECO:0000256" key="2">
    <source>
        <dbReference type="ARBA" id="ARBA00010120"/>
    </source>
</evidence>
<dbReference type="InterPro" id="IPR000133">
    <property type="entry name" value="ER_ret_rcpt"/>
</dbReference>
<evidence type="ECO:0000256" key="5">
    <source>
        <dbReference type="ARBA" id="ARBA00022824"/>
    </source>
</evidence>
<dbReference type="Gene3D" id="3.40.50.300">
    <property type="entry name" value="P-loop containing nucleotide triphosphate hydrolases"/>
    <property type="match status" value="1"/>
</dbReference>
<feature type="transmembrane region" description="Helical" evidence="11">
    <location>
        <begin position="235"/>
        <end position="259"/>
    </location>
</feature>
<evidence type="ECO:0000256" key="8">
    <source>
        <dbReference type="ARBA" id="ARBA00022989"/>
    </source>
</evidence>
<organism evidence="12 13">
    <name type="scientific">Prorocentrum cordatum</name>
    <dbReference type="NCBI Taxonomy" id="2364126"/>
    <lineage>
        <taxon>Eukaryota</taxon>
        <taxon>Sar</taxon>
        <taxon>Alveolata</taxon>
        <taxon>Dinophyceae</taxon>
        <taxon>Prorocentrales</taxon>
        <taxon>Prorocentraceae</taxon>
        <taxon>Prorocentrum</taxon>
    </lineage>
</organism>
<dbReference type="PANTHER" id="PTHR10585">
    <property type="entry name" value="ER LUMEN PROTEIN RETAINING RECEPTOR"/>
    <property type="match status" value="1"/>
</dbReference>
<evidence type="ECO:0000256" key="4">
    <source>
        <dbReference type="ARBA" id="ARBA00022692"/>
    </source>
</evidence>
<comment type="caution">
    <text evidence="12">The sequence shown here is derived from an EMBL/GenBank/DDBJ whole genome shotgun (WGS) entry which is preliminary data.</text>
</comment>
<sequence>MDPAEEKEGASTAPKHGSKMAKIVERLHELRKEEPGAKVIMFCQWETILKHIAKVLVELGEPAPLVLKGSMLQRQHTIRNFVHSAAPGLGVPSLSSGSRSGSGAMEVFLFILGYPVALPAVADYVHLAASCLLFYKIWKQKSIYGLSVDTQCAFLLAAVVRCVWSLETRLVESAVVGFFVYLELLLSTVAACGLTFLCYQLYHTTSKHSTPFLRVYATAPASLVLAFFFHPGEGWMSMQILVAFTMYIEALALLPQLWLMRKMHEVEPLTSHYVGLIVCARVIRMIFWGKMFMLGEHFLQLFFADVLHTIMSADYMYLWLRKLKDGGRLIYSQSV</sequence>
<keyword evidence="7" id="KW-0653">Protein transport</keyword>
<protein>
    <recommendedName>
        <fullName evidence="14">ER lumen protein-retaining receptor</fullName>
    </recommendedName>
</protein>
<feature type="transmembrane region" description="Helical" evidence="11">
    <location>
        <begin position="271"/>
        <end position="289"/>
    </location>
</feature>
<dbReference type="PRINTS" id="PR00660">
    <property type="entry name" value="ERLUMENR"/>
</dbReference>
<proteinExistence type="inferred from homology"/>
<keyword evidence="13" id="KW-1185">Reference proteome</keyword>
<keyword evidence="3" id="KW-0813">Transport</keyword>
<evidence type="ECO:0000256" key="1">
    <source>
        <dbReference type="ARBA" id="ARBA00004477"/>
    </source>
</evidence>
<evidence type="ECO:0000256" key="3">
    <source>
        <dbReference type="ARBA" id="ARBA00022448"/>
    </source>
</evidence>
<name>A0ABN9V4N7_9DINO</name>
<comment type="similarity">
    <text evidence="2">Belongs to the ERD2 family.</text>
</comment>
<keyword evidence="4 11" id="KW-0812">Transmembrane</keyword>
<feature type="transmembrane region" description="Helical" evidence="11">
    <location>
        <begin position="301"/>
        <end position="320"/>
    </location>
</feature>
<evidence type="ECO:0008006" key="14">
    <source>
        <dbReference type="Google" id="ProtNLM"/>
    </source>
</evidence>
<reference evidence="12" key="1">
    <citation type="submission" date="2023-10" db="EMBL/GenBank/DDBJ databases">
        <authorList>
            <person name="Chen Y."/>
            <person name="Shah S."/>
            <person name="Dougan E. K."/>
            <person name="Thang M."/>
            <person name="Chan C."/>
        </authorList>
    </citation>
    <scope>NUCLEOTIDE SEQUENCE [LARGE SCALE GENOMIC DNA]</scope>
</reference>